<feature type="compositionally biased region" description="Basic and acidic residues" evidence="1">
    <location>
        <begin position="270"/>
        <end position="281"/>
    </location>
</feature>
<reference evidence="3" key="1">
    <citation type="journal article" date="2011" name="Plant Physiol.">
        <title>Comprehensive sequence analysis of 24,783 barley full-length cDNAs derived from 12 clone libraries.</title>
        <authorList>
            <person name="Matsumoto T."/>
            <person name="Tanaka T."/>
            <person name="Sakai H."/>
            <person name="Amano N."/>
            <person name="Kanamori H."/>
            <person name="Kurita K."/>
            <person name="Kikuta A."/>
            <person name="Kamiya K."/>
            <person name="Yamamoto M."/>
            <person name="Ikawa H."/>
            <person name="Fujii N."/>
            <person name="Hori K."/>
            <person name="Itoh T."/>
            <person name="Sato K."/>
        </authorList>
    </citation>
    <scope>NUCLEOTIDE SEQUENCE</scope>
    <source>
        <tissue evidence="3">Shoot</tissue>
    </source>
</reference>
<feature type="compositionally biased region" description="Basic residues" evidence="1">
    <location>
        <begin position="350"/>
        <end position="360"/>
    </location>
</feature>
<accession>F2D9K1</accession>
<name>F2D9K1_HORVV</name>
<dbReference type="PANTHER" id="PTHR31064">
    <property type="entry name" value="POTASSIUM TRANSPORT PROTEIN DDB_G0292412-RELATED"/>
    <property type="match status" value="1"/>
</dbReference>
<feature type="region of interest" description="Disordered" evidence="1">
    <location>
        <begin position="154"/>
        <end position="228"/>
    </location>
</feature>
<feature type="region of interest" description="Disordered" evidence="1">
    <location>
        <begin position="270"/>
        <end position="360"/>
    </location>
</feature>
<keyword evidence="2" id="KW-1133">Transmembrane helix</keyword>
<feature type="compositionally biased region" description="Low complexity" evidence="1">
    <location>
        <begin position="200"/>
        <end position="210"/>
    </location>
</feature>
<feature type="transmembrane region" description="Helical" evidence="2">
    <location>
        <begin position="120"/>
        <end position="139"/>
    </location>
</feature>
<keyword evidence="2" id="KW-0472">Membrane</keyword>
<feature type="transmembrane region" description="Helical" evidence="2">
    <location>
        <begin position="50"/>
        <end position="68"/>
    </location>
</feature>
<evidence type="ECO:0000256" key="1">
    <source>
        <dbReference type="SAM" id="MobiDB-lite"/>
    </source>
</evidence>
<protein>
    <submittedName>
        <fullName evidence="3">Predicted protein</fullName>
    </submittedName>
</protein>
<feature type="compositionally biased region" description="Basic residues" evidence="1">
    <location>
        <begin position="213"/>
        <end position="228"/>
    </location>
</feature>
<feature type="transmembrane region" description="Helical" evidence="2">
    <location>
        <begin position="89"/>
        <end position="108"/>
    </location>
</feature>
<evidence type="ECO:0000256" key="2">
    <source>
        <dbReference type="SAM" id="Phobius"/>
    </source>
</evidence>
<dbReference type="EMBL" id="AK360563">
    <property type="protein sequence ID" value="BAJ91772.1"/>
    <property type="molecule type" value="mRNA"/>
</dbReference>
<feature type="compositionally biased region" description="Basic and acidic residues" evidence="1">
    <location>
        <begin position="182"/>
        <end position="199"/>
    </location>
</feature>
<dbReference type="PANTHER" id="PTHR31064:SF39">
    <property type="match status" value="1"/>
</dbReference>
<keyword evidence="2" id="KW-0812">Transmembrane</keyword>
<evidence type="ECO:0000313" key="3">
    <source>
        <dbReference type="EMBL" id="BAJ91772.1"/>
    </source>
</evidence>
<organism evidence="3">
    <name type="scientific">Hordeum vulgare subsp. vulgare</name>
    <name type="common">Domesticated barley</name>
    <dbReference type="NCBI Taxonomy" id="112509"/>
    <lineage>
        <taxon>Eukaryota</taxon>
        <taxon>Viridiplantae</taxon>
        <taxon>Streptophyta</taxon>
        <taxon>Embryophyta</taxon>
        <taxon>Tracheophyta</taxon>
        <taxon>Spermatophyta</taxon>
        <taxon>Magnoliopsida</taxon>
        <taxon>Liliopsida</taxon>
        <taxon>Poales</taxon>
        <taxon>Poaceae</taxon>
        <taxon>BOP clade</taxon>
        <taxon>Pooideae</taxon>
        <taxon>Triticodae</taxon>
        <taxon>Triticeae</taxon>
        <taxon>Hordeinae</taxon>
        <taxon>Hordeum</taxon>
    </lineage>
</organism>
<proteinExistence type="evidence at transcript level"/>
<feature type="compositionally biased region" description="Basic and acidic residues" evidence="1">
    <location>
        <begin position="156"/>
        <end position="174"/>
    </location>
</feature>
<sequence length="414" mass="44828">MAAALDKAMSRLCLLRKSCAHHHVMERTARRWRALRCGAGQVWPPRLGSLLVRAAYILAVSWLGYLLLDDLKFRAPPAGDGGGRGRPRGIDLFFTAVSAMTVSSMSAVEMEVFSDGQLSVLIVLMFAGSEVFVSLVGLASKWSKLRKQGINISQRVETREPQRRGNRARNDAKAGRRHRRRQLDARKLRRDEQKPDRGEAVAARGGALAAPPRPRHHRGGARTRRHRHCGLRLRVAGREADAAEQGPGRVDLRRVHDGFHVLELRVNAEQREHGGVQEGHRAAAAARAAGAGGEHTVPDTAGRVRARCRRSDAAAGAGGDDRQKRQGADGVLSPSPGAAVRNAGGDSGRARRRAGGHGVRHGVGWRAAGYGPVGEGVQRGVRGGELPAHRRVDPRPLNPHAGHHRLLGAHDEYV</sequence>
<dbReference type="GO" id="GO:0098662">
    <property type="term" value="P:inorganic cation transmembrane transport"/>
    <property type="evidence" value="ECO:0007669"/>
    <property type="project" value="UniProtKB-ARBA"/>
</dbReference>
<dbReference type="InterPro" id="IPR051143">
    <property type="entry name" value="TrkH_K-transport"/>
</dbReference>
<dbReference type="AlphaFoldDB" id="F2D9K1"/>
<feature type="region of interest" description="Disordered" evidence="1">
    <location>
        <begin position="389"/>
        <end position="414"/>
    </location>
</feature>
<dbReference type="GO" id="GO:0098655">
    <property type="term" value="P:monoatomic cation transmembrane transport"/>
    <property type="evidence" value="ECO:0007669"/>
    <property type="project" value="UniProtKB-ARBA"/>
</dbReference>